<comment type="pathway">
    <text evidence="2">Lipid metabolism.</text>
</comment>
<dbReference type="InterPro" id="IPR023213">
    <property type="entry name" value="CAT-like_dom_sf"/>
</dbReference>
<gene>
    <name evidence="13" type="ORF">GM668_21265</name>
</gene>
<evidence type="ECO:0000256" key="10">
    <source>
        <dbReference type="ARBA" id="ARBA00048109"/>
    </source>
</evidence>
<evidence type="ECO:0000256" key="8">
    <source>
        <dbReference type="ARBA" id="ARBA00023098"/>
    </source>
</evidence>
<comment type="catalytic activity">
    <reaction evidence="10">
        <text>an acyl-CoA + a 1,2-diacyl-sn-glycerol = a triacyl-sn-glycerol + CoA</text>
        <dbReference type="Rhea" id="RHEA:10868"/>
        <dbReference type="ChEBI" id="CHEBI:17815"/>
        <dbReference type="ChEBI" id="CHEBI:57287"/>
        <dbReference type="ChEBI" id="CHEBI:58342"/>
        <dbReference type="ChEBI" id="CHEBI:64615"/>
        <dbReference type="EC" id="2.3.1.20"/>
    </reaction>
</comment>
<comment type="caution">
    <text evidence="13">The sequence shown here is derived from an EMBL/GenBank/DDBJ whole genome shotgun (WGS) entry which is preliminary data.</text>
</comment>
<dbReference type="NCBIfam" id="TIGR02946">
    <property type="entry name" value="acyl_WS_DGAT"/>
    <property type="match status" value="1"/>
</dbReference>
<proteinExistence type="inferred from homology"/>
<evidence type="ECO:0000259" key="11">
    <source>
        <dbReference type="Pfam" id="PF03007"/>
    </source>
</evidence>
<dbReference type="Pfam" id="PF06974">
    <property type="entry name" value="WS_DGAT_C"/>
    <property type="match status" value="1"/>
</dbReference>
<dbReference type="GO" id="GO:0004144">
    <property type="term" value="F:diacylglycerol O-acyltransferase activity"/>
    <property type="evidence" value="ECO:0007669"/>
    <property type="project" value="UniProtKB-EC"/>
</dbReference>
<dbReference type="AlphaFoldDB" id="A0A6L6Q4Y5"/>
<evidence type="ECO:0000256" key="1">
    <source>
        <dbReference type="ARBA" id="ARBA00004771"/>
    </source>
</evidence>
<evidence type="ECO:0000313" key="13">
    <source>
        <dbReference type="EMBL" id="MTW04605.1"/>
    </source>
</evidence>
<dbReference type="RefSeq" id="WP_155440960.1">
    <property type="nucleotide sequence ID" value="NZ_WNLA01000016.1"/>
</dbReference>
<evidence type="ECO:0000256" key="9">
    <source>
        <dbReference type="ARBA" id="ARBA00023315"/>
    </source>
</evidence>
<keyword evidence="6 13" id="KW-0808">Transferase</keyword>
<evidence type="ECO:0000256" key="4">
    <source>
        <dbReference type="ARBA" id="ARBA00013244"/>
    </source>
</evidence>
<evidence type="ECO:0000256" key="3">
    <source>
        <dbReference type="ARBA" id="ARBA00009587"/>
    </source>
</evidence>
<dbReference type="GO" id="GO:0019432">
    <property type="term" value="P:triglyceride biosynthetic process"/>
    <property type="evidence" value="ECO:0007669"/>
    <property type="project" value="UniProtKB-UniPathway"/>
</dbReference>
<dbReference type="EC" id="2.3.1.20" evidence="4"/>
<dbReference type="PANTHER" id="PTHR31650">
    <property type="entry name" value="O-ACYLTRANSFERASE (WSD1-LIKE) FAMILY PROTEIN"/>
    <property type="match status" value="1"/>
</dbReference>
<dbReference type="SUPFAM" id="SSF52777">
    <property type="entry name" value="CoA-dependent acyltransferases"/>
    <property type="match status" value="1"/>
</dbReference>
<dbReference type="GO" id="GO:0006071">
    <property type="term" value="P:glycerol metabolic process"/>
    <property type="evidence" value="ECO:0007669"/>
    <property type="project" value="UniProtKB-KW"/>
</dbReference>
<dbReference type="OrthoDB" id="9810950at2"/>
<keyword evidence="8" id="KW-0443">Lipid metabolism</keyword>
<dbReference type="PANTHER" id="PTHR31650:SF1">
    <property type="entry name" value="WAX ESTER SYNTHASE_DIACYLGLYCEROL ACYLTRANSFERASE 4-RELATED"/>
    <property type="match status" value="1"/>
</dbReference>
<organism evidence="13 14">
    <name type="scientific">Pseudoduganella ginsengisoli</name>
    <dbReference type="NCBI Taxonomy" id="1462440"/>
    <lineage>
        <taxon>Bacteria</taxon>
        <taxon>Pseudomonadati</taxon>
        <taxon>Pseudomonadota</taxon>
        <taxon>Betaproteobacteria</taxon>
        <taxon>Burkholderiales</taxon>
        <taxon>Oxalobacteraceae</taxon>
        <taxon>Telluria group</taxon>
        <taxon>Pseudoduganella</taxon>
    </lineage>
</organism>
<dbReference type="GO" id="GO:0005886">
    <property type="term" value="C:plasma membrane"/>
    <property type="evidence" value="ECO:0007669"/>
    <property type="project" value="TreeGrafter"/>
</dbReference>
<comment type="pathway">
    <text evidence="1">Glycerolipid metabolism; triacylglycerol biosynthesis.</text>
</comment>
<feature type="domain" description="O-acyltransferase WSD1-like N-terminal" evidence="11">
    <location>
        <begin position="11"/>
        <end position="272"/>
    </location>
</feature>
<keyword evidence="5" id="KW-0444">Lipid biosynthesis</keyword>
<dbReference type="InterPro" id="IPR009721">
    <property type="entry name" value="O-acyltransferase_WSD1_C"/>
</dbReference>
<dbReference type="Pfam" id="PF03007">
    <property type="entry name" value="WS_DGAT_cat"/>
    <property type="match status" value="1"/>
</dbReference>
<evidence type="ECO:0000256" key="7">
    <source>
        <dbReference type="ARBA" id="ARBA00022798"/>
    </source>
</evidence>
<dbReference type="EMBL" id="WNLA01000016">
    <property type="protein sequence ID" value="MTW04605.1"/>
    <property type="molecule type" value="Genomic_DNA"/>
</dbReference>
<evidence type="ECO:0000313" key="14">
    <source>
        <dbReference type="Proteomes" id="UP000484015"/>
    </source>
</evidence>
<dbReference type="UniPathway" id="UPA00282"/>
<keyword evidence="9 13" id="KW-0012">Acyltransferase</keyword>
<accession>A0A6L6Q4Y5</accession>
<dbReference type="InterPro" id="IPR014292">
    <property type="entry name" value="Acyl_transf_WS/DGAT"/>
</dbReference>
<evidence type="ECO:0000256" key="6">
    <source>
        <dbReference type="ARBA" id="ARBA00022679"/>
    </source>
</evidence>
<feature type="domain" description="O-acyltransferase WSD1 C-terminal" evidence="12">
    <location>
        <begin position="315"/>
        <end position="456"/>
    </location>
</feature>
<evidence type="ECO:0000259" key="12">
    <source>
        <dbReference type="Pfam" id="PF06974"/>
    </source>
</evidence>
<keyword evidence="14" id="KW-1185">Reference proteome</keyword>
<protein>
    <recommendedName>
        <fullName evidence="4">diacylglycerol O-acyltransferase</fullName>
        <ecNumber evidence="4">2.3.1.20</ecNumber>
    </recommendedName>
</protein>
<reference evidence="13 14" key="1">
    <citation type="submission" date="2019-11" db="EMBL/GenBank/DDBJ databases">
        <title>Type strains purchased from KCTC, JCM and DSMZ.</title>
        <authorList>
            <person name="Lu H."/>
        </authorList>
    </citation>
    <scope>NUCLEOTIDE SEQUENCE [LARGE SCALE GENOMIC DNA]</scope>
    <source>
        <strain evidence="13 14">KCTC 42409</strain>
    </source>
</reference>
<evidence type="ECO:0000256" key="2">
    <source>
        <dbReference type="ARBA" id="ARBA00005189"/>
    </source>
</evidence>
<keyword evidence="7" id="KW-0319">Glycerol metabolism</keyword>
<evidence type="ECO:0000256" key="5">
    <source>
        <dbReference type="ARBA" id="ARBA00022516"/>
    </source>
</evidence>
<dbReference type="InterPro" id="IPR004255">
    <property type="entry name" value="O-acyltransferase_WSD1_N"/>
</dbReference>
<comment type="similarity">
    <text evidence="3">Belongs to the long-chain O-acyltransferase family.</text>
</comment>
<dbReference type="Proteomes" id="UP000484015">
    <property type="component" value="Unassembled WGS sequence"/>
</dbReference>
<dbReference type="InterPro" id="IPR045034">
    <property type="entry name" value="O-acyltransferase_WSD1-like"/>
</dbReference>
<name>A0A6L6Q4Y5_9BURK</name>
<dbReference type="Gene3D" id="3.30.559.10">
    <property type="entry name" value="Chloramphenicol acetyltransferase-like domain"/>
    <property type="match status" value="1"/>
</dbReference>
<sequence>MARPQTQREALTAVDTAWLRMDRPSNLMMICGMLMLEAPVGLQQLRDVIRTRMLCFHRFRQRVADAAGSPYWETDAEFDLDWHVRHMALPAGDTALQEVASDLFSTPLDPARPMWQCHLIDMPGTSAVIMRIHHCYGDGFAMLHVVNAFTDAYAGRPGMAGEDLAPQQPARSAWEHVLGPVTEAAGDALRLVQTAAGIGAAVVNEPRIVRGAARTGADLLYQAAVIAGMTPDAPSRLKGKLGVIKKVAWAAPIALADIKAVAAVLGCTVNDVLVACVTGALAAYLEDQSDTAAKLDLRALVPVNLRPPGRLTELGNQFGLVFLDLPSAIGDPVQRAIEVHKRMDLLKQSTQPQVALAILTAIGVAPEPLKERLLEALAANASMVVTNVHGPDHARYLAGQRITRQLFWVPQSGGIGLGISLLSYAGQLNFGVAADARRIPDPDRIPQLFARQFEALLLAALMMPWPGDAGDGG</sequence>